<keyword evidence="4 5" id="KW-0472">Membrane</keyword>
<feature type="transmembrane region" description="Helical" evidence="5">
    <location>
        <begin position="160"/>
        <end position="177"/>
    </location>
</feature>
<evidence type="ECO:0000259" key="7">
    <source>
        <dbReference type="PROSITE" id="PS50929"/>
    </source>
</evidence>
<name>A0ABS6G0A0_9FIRM</name>
<accession>A0ABS6G0A0</accession>
<keyword evidence="3 5" id="KW-1133">Transmembrane helix</keyword>
<dbReference type="InterPro" id="IPR003593">
    <property type="entry name" value="AAA+_ATPase"/>
</dbReference>
<dbReference type="RefSeq" id="WP_216415415.1">
    <property type="nucleotide sequence ID" value="NZ_JAHLQK010000002.1"/>
</dbReference>
<evidence type="ECO:0000313" key="8">
    <source>
        <dbReference type="EMBL" id="MBU5675925.1"/>
    </source>
</evidence>
<organism evidence="8 9">
    <name type="scientific">Alkaliphilus flagellatus</name>
    <dbReference type="NCBI Taxonomy" id="2841507"/>
    <lineage>
        <taxon>Bacteria</taxon>
        <taxon>Bacillati</taxon>
        <taxon>Bacillota</taxon>
        <taxon>Clostridia</taxon>
        <taxon>Peptostreptococcales</taxon>
        <taxon>Natronincolaceae</taxon>
        <taxon>Alkaliphilus</taxon>
    </lineage>
</organism>
<feature type="transmembrane region" description="Helical" evidence="5">
    <location>
        <begin position="57"/>
        <end position="81"/>
    </location>
</feature>
<dbReference type="PROSITE" id="PS00211">
    <property type="entry name" value="ABC_TRANSPORTER_1"/>
    <property type="match status" value="1"/>
</dbReference>
<evidence type="ECO:0000313" key="9">
    <source>
        <dbReference type="Proteomes" id="UP000779508"/>
    </source>
</evidence>
<feature type="transmembrane region" description="Helical" evidence="5">
    <location>
        <begin position="130"/>
        <end position="154"/>
    </location>
</feature>
<dbReference type="InterPro" id="IPR039421">
    <property type="entry name" value="Type_1_exporter"/>
</dbReference>
<feature type="domain" description="ABC transporter" evidence="6">
    <location>
        <begin position="337"/>
        <end position="571"/>
    </location>
</feature>
<keyword evidence="9" id="KW-1185">Reference proteome</keyword>
<dbReference type="SMART" id="SM00382">
    <property type="entry name" value="AAA"/>
    <property type="match status" value="1"/>
</dbReference>
<dbReference type="Pfam" id="PF00005">
    <property type="entry name" value="ABC_tran"/>
    <property type="match status" value="1"/>
</dbReference>
<keyword evidence="2 5" id="KW-0812">Transmembrane</keyword>
<dbReference type="CDD" id="cd18778">
    <property type="entry name" value="ABC_6TM_exporter_like"/>
    <property type="match status" value="1"/>
</dbReference>
<reference evidence="8 9" key="1">
    <citation type="submission" date="2021-06" db="EMBL/GenBank/DDBJ databases">
        <authorList>
            <person name="Sun Q."/>
            <person name="Li D."/>
        </authorList>
    </citation>
    <scope>NUCLEOTIDE SEQUENCE [LARGE SCALE GENOMIC DNA]</scope>
    <source>
        <strain evidence="8 9">MSJ-5</strain>
    </source>
</reference>
<dbReference type="InterPro" id="IPR003439">
    <property type="entry name" value="ABC_transporter-like_ATP-bd"/>
</dbReference>
<dbReference type="PROSITE" id="PS50893">
    <property type="entry name" value="ABC_TRANSPORTER_2"/>
    <property type="match status" value="1"/>
</dbReference>
<feature type="transmembrane region" description="Helical" evidence="5">
    <location>
        <begin position="273"/>
        <end position="291"/>
    </location>
</feature>
<dbReference type="Pfam" id="PF00664">
    <property type="entry name" value="ABC_membrane"/>
    <property type="match status" value="1"/>
</dbReference>
<comment type="subcellular location">
    <subcellularLocation>
        <location evidence="1">Membrane</location>
        <topology evidence="1">Multi-pass membrane protein</topology>
    </subcellularLocation>
</comment>
<dbReference type="EMBL" id="JAHLQK010000002">
    <property type="protein sequence ID" value="MBU5675925.1"/>
    <property type="molecule type" value="Genomic_DNA"/>
</dbReference>
<keyword evidence="8" id="KW-0067">ATP-binding</keyword>
<protein>
    <submittedName>
        <fullName evidence="8">ABC transporter ATP-binding protein/permease</fullName>
    </submittedName>
</protein>
<keyword evidence="8" id="KW-0547">Nucleotide-binding</keyword>
<evidence type="ECO:0000256" key="1">
    <source>
        <dbReference type="ARBA" id="ARBA00004141"/>
    </source>
</evidence>
<feature type="transmembrane region" description="Helical" evidence="5">
    <location>
        <begin position="245"/>
        <end position="267"/>
    </location>
</feature>
<evidence type="ECO:0000256" key="5">
    <source>
        <dbReference type="SAM" id="Phobius"/>
    </source>
</evidence>
<feature type="transmembrane region" description="Helical" evidence="5">
    <location>
        <begin position="14"/>
        <end position="37"/>
    </location>
</feature>
<dbReference type="InterPro" id="IPR017871">
    <property type="entry name" value="ABC_transporter-like_CS"/>
</dbReference>
<dbReference type="InterPro" id="IPR011527">
    <property type="entry name" value="ABC1_TM_dom"/>
</dbReference>
<evidence type="ECO:0000256" key="2">
    <source>
        <dbReference type="ARBA" id="ARBA00022692"/>
    </source>
</evidence>
<dbReference type="PANTHER" id="PTHR43394:SF1">
    <property type="entry name" value="ATP-BINDING CASSETTE SUB-FAMILY B MEMBER 10, MITOCHONDRIAL"/>
    <property type="match status" value="1"/>
</dbReference>
<gene>
    <name evidence="8" type="ORF">KQI88_05815</name>
</gene>
<dbReference type="Proteomes" id="UP000779508">
    <property type="component" value="Unassembled WGS sequence"/>
</dbReference>
<dbReference type="GO" id="GO:0005524">
    <property type="term" value="F:ATP binding"/>
    <property type="evidence" value="ECO:0007669"/>
    <property type="project" value="UniProtKB-KW"/>
</dbReference>
<evidence type="ECO:0000259" key="6">
    <source>
        <dbReference type="PROSITE" id="PS50893"/>
    </source>
</evidence>
<comment type="caution">
    <text evidence="8">The sequence shown here is derived from an EMBL/GenBank/DDBJ whole genome shotgun (WGS) entry which is preliminary data.</text>
</comment>
<proteinExistence type="predicted"/>
<dbReference type="PANTHER" id="PTHR43394">
    <property type="entry name" value="ATP-DEPENDENT PERMEASE MDL1, MITOCHONDRIAL"/>
    <property type="match status" value="1"/>
</dbReference>
<feature type="domain" description="ABC transmembrane type-1" evidence="7">
    <location>
        <begin position="19"/>
        <end position="303"/>
    </location>
</feature>
<evidence type="ECO:0000256" key="4">
    <source>
        <dbReference type="ARBA" id="ARBA00023136"/>
    </source>
</evidence>
<sequence>MKIALRIFLGAKKYWMYLIMALIALVISTIAGFYTPWALRELTSIATEGHPDFATKAFNIGLLLLLATALQSGGASISGYFNHHAALHYVADLRTELYTKLQHMGLRFFNKNRTGDLTSRVINDSMEAEILLAHVIPDLVVNVLTFVGVGILLFTINFKLALLSLITIPFLIVITLWQSKYLSPIWHQNSKVRGELSGTVQDNFSGIREIQIFNQQDREEKKIASLSLKHTKAYLKASFFFETTYPLLAFFTALGSVGVIMYGGILIERQEATIGDIVAFIMYLNMFYGPVKSFSRIMEMAGNAVAGCQRVFEVMDENPDVKETPGAKKLSQVDGKIEFKDLSFNYTPEITVLENINLTIEPGQTVALVGTTGVGKTTIASLLNRFYDPQKGSIFIDETNINDVTLKSLRDNISMVLQDTFLFNGTVYENIAYGWKDASREQVIQAAKAANAHEFIQGLENGYDTIIGERGVRLSGGQKQRLSIARAILRNSPILILDEATSALDTKTEREIQAALDRISKDCTTIVIAHRLSTIRSADKIVVLDGTGIAEIGTHDELIRHCGIYASLYNAQAS</sequence>
<dbReference type="PROSITE" id="PS50929">
    <property type="entry name" value="ABC_TM1F"/>
    <property type="match status" value="1"/>
</dbReference>
<evidence type="ECO:0000256" key="3">
    <source>
        <dbReference type="ARBA" id="ARBA00022989"/>
    </source>
</evidence>